<gene>
    <name evidence="2" type="ORF">EMCG_04596</name>
</gene>
<sequence>MSNQGALSSQPQQPQQPQQAQGQSERYRVFRLLLDTVAHDPLDPPKRYHEGIFVETNPENGKGTLFHVTGDIIAANGMRYEEKSSYTPTLSQYLHKSEQIGWIIPAHFHSKRISAILENLPTPSKQQGINFWEPDPDTGLHPIIWTKENGDRYGPGEKRRPIIKCNEWTNLTAIPALRTAGVLHDLA</sequence>
<reference evidence="3" key="1">
    <citation type="journal article" date="2015" name="PLoS Genet.">
        <title>The dynamic genome and transcriptome of the human fungal pathogen Blastomyces and close relative Emmonsia.</title>
        <authorList>
            <person name="Munoz J.F."/>
            <person name="Gauthier G.M."/>
            <person name="Desjardins C.A."/>
            <person name="Gallo J.E."/>
            <person name="Holder J."/>
            <person name="Sullivan T.D."/>
            <person name="Marty A.J."/>
            <person name="Carmen J.C."/>
            <person name="Chen Z."/>
            <person name="Ding L."/>
            <person name="Gujja S."/>
            <person name="Magrini V."/>
            <person name="Misas E."/>
            <person name="Mitreva M."/>
            <person name="Priest M."/>
            <person name="Saif S."/>
            <person name="Whiston E.A."/>
            <person name="Young S."/>
            <person name="Zeng Q."/>
            <person name="Goldman W.E."/>
            <person name="Mardis E.R."/>
            <person name="Taylor J.W."/>
            <person name="McEwen J.G."/>
            <person name="Clay O.K."/>
            <person name="Klein B.S."/>
            <person name="Cuomo C.A."/>
        </authorList>
    </citation>
    <scope>NUCLEOTIDE SEQUENCE [LARGE SCALE GENOMIC DNA]</scope>
    <source>
        <strain evidence="3">UAMH 3008</strain>
    </source>
</reference>
<dbReference type="VEuPathDB" id="FungiDB:EMCG_04596"/>
<accession>A0A0G2HRK2</accession>
<comment type="caution">
    <text evidence="2">The sequence shown here is derived from an EMBL/GenBank/DDBJ whole genome shotgun (WGS) entry which is preliminary data.</text>
</comment>
<organism evidence="2 3">
    <name type="scientific">[Emmonsia] crescens</name>
    <dbReference type="NCBI Taxonomy" id="73230"/>
    <lineage>
        <taxon>Eukaryota</taxon>
        <taxon>Fungi</taxon>
        <taxon>Dikarya</taxon>
        <taxon>Ascomycota</taxon>
        <taxon>Pezizomycotina</taxon>
        <taxon>Eurotiomycetes</taxon>
        <taxon>Eurotiomycetidae</taxon>
        <taxon>Onygenales</taxon>
        <taxon>Ajellomycetaceae</taxon>
        <taxon>Emergomyces</taxon>
    </lineage>
</organism>
<evidence type="ECO:0000256" key="1">
    <source>
        <dbReference type="SAM" id="MobiDB-lite"/>
    </source>
</evidence>
<dbReference type="EMBL" id="LCZI01001477">
    <property type="protein sequence ID" value="KKZ60747.1"/>
    <property type="molecule type" value="Genomic_DNA"/>
</dbReference>
<protein>
    <submittedName>
        <fullName evidence="2">Uncharacterized protein</fullName>
    </submittedName>
</protein>
<dbReference type="AlphaFoldDB" id="A0A0G2HRK2"/>
<dbReference type="InterPro" id="IPR046670">
    <property type="entry name" value="DUF6540"/>
</dbReference>
<evidence type="ECO:0000313" key="2">
    <source>
        <dbReference type="EMBL" id="KKZ60747.1"/>
    </source>
</evidence>
<name>A0A0G2HRK2_9EURO</name>
<dbReference type="Proteomes" id="UP000034164">
    <property type="component" value="Unassembled WGS sequence"/>
</dbReference>
<feature type="region of interest" description="Disordered" evidence="1">
    <location>
        <begin position="1"/>
        <end position="24"/>
    </location>
</feature>
<dbReference type="Pfam" id="PF20174">
    <property type="entry name" value="DUF6540"/>
    <property type="match status" value="1"/>
</dbReference>
<evidence type="ECO:0000313" key="3">
    <source>
        <dbReference type="Proteomes" id="UP000034164"/>
    </source>
</evidence>
<dbReference type="OrthoDB" id="4135672at2759"/>
<proteinExistence type="predicted"/>